<evidence type="ECO:0000313" key="12">
    <source>
        <dbReference type="Proteomes" id="UP000697710"/>
    </source>
</evidence>
<gene>
    <name evidence="11" type="primary">fliR</name>
    <name evidence="11" type="ORF">KC729_15380</name>
</gene>
<feature type="transmembrane region" description="Helical" evidence="10">
    <location>
        <begin position="216"/>
        <end position="237"/>
    </location>
</feature>
<reference evidence="11" key="1">
    <citation type="submission" date="2020-04" db="EMBL/GenBank/DDBJ databases">
        <authorList>
            <person name="Zhang T."/>
        </authorList>
    </citation>
    <scope>NUCLEOTIDE SEQUENCE</scope>
    <source>
        <strain evidence="11">HKST-UBA01</strain>
    </source>
</reference>
<dbReference type="PANTHER" id="PTHR30065:SF1">
    <property type="entry name" value="SURFACE PRESENTATION OF ANTIGENS PROTEIN SPAR"/>
    <property type="match status" value="1"/>
</dbReference>
<comment type="subcellular location">
    <subcellularLocation>
        <location evidence="10">Cell membrane</location>
        <topology evidence="10">Multi-pass membrane protein</topology>
    </subcellularLocation>
    <subcellularLocation>
        <location evidence="10">Bacterial flagellum basal body</location>
    </subcellularLocation>
</comment>
<evidence type="ECO:0000256" key="6">
    <source>
        <dbReference type="ARBA" id="ARBA00022989"/>
    </source>
</evidence>
<organism evidence="11 12">
    <name type="scientific">Eiseniibacteriota bacterium</name>
    <dbReference type="NCBI Taxonomy" id="2212470"/>
    <lineage>
        <taxon>Bacteria</taxon>
        <taxon>Candidatus Eiseniibacteriota</taxon>
    </lineage>
</organism>
<protein>
    <recommendedName>
        <fullName evidence="3 9">Flagellar biosynthetic protein FliR</fullName>
    </recommendedName>
</protein>
<keyword evidence="11" id="KW-0282">Flagellum</keyword>
<dbReference type="GO" id="GO:0006605">
    <property type="term" value="P:protein targeting"/>
    <property type="evidence" value="ECO:0007669"/>
    <property type="project" value="UniProtKB-UniRule"/>
</dbReference>
<evidence type="ECO:0000256" key="9">
    <source>
        <dbReference type="NCBIfam" id="TIGR01400"/>
    </source>
</evidence>
<dbReference type="AlphaFoldDB" id="A0A956RR09"/>
<keyword evidence="4 10" id="KW-1003">Cell membrane</keyword>
<dbReference type="Pfam" id="PF01311">
    <property type="entry name" value="Bac_export_1"/>
    <property type="match status" value="1"/>
</dbReference>
<keyword evidence="7 10" id="KW-0472">Membrane</keyword>
<sequence length="254" mass="26245">MYGVDQISTFLLVTVRCLSFFAIGPLFTHQKVPPQMQALAGVATAVALFPTVPPAHWVLETSLFGFALVIAREVLLGGLLGTVAGALFAGVQFAGHLAGIQMGFSVAQVFDPNNNEQMPLVGRLQELFAALLFLLLDGHHILLSALSVSLQKVPPGHLPAPPALLASVTMVGSAVFLLAIQVGGPVVAALFLTDAALGFVARAVPQMNIFLVGLPVKIAGGLALLAVTAPLFGAAIGPYTRALEGQLLALLAGM</sequence>
<dbReference type="PANTHER" id="PTHR30065">
    <property type="entry name" value="FLAGELLAR BIOSYNTHETIC PROTEIN FLIR"/>
    <property type="match status" value="1"/>
</dbReference>
<dbReference type="EMBL" id="JAGQHR010000564">
    <property type="protein sequence ID" value="MCA9729072.1"/>
    <property type="molecule type" value="Genomic_DNA"/>
</dbReference>
<evidence type="ECO:0000256" key="2">
    <source>
        <dbReference type="ARBA" id="ARBA00009772"/>
    </source>
</evidence>
<keyword evidence="6 10" id="KW-1133">Transmembrane helix</keyword>
<evidence type="ECO:0000256" key="7">
    <source>
        <dbReference type="ARBA" id="ARBA00023136"/>
    </source>
</evidence>
<evidence type="ECO:0000256" key="1">
    <source>
        <dbReference type="ARBA" id="ARBA00002578"/>
    </source>
</evidence>
<feature type="transmembrane region" description="Helical" evidence="10">
    <location>
        <begin position="162"/>
        <end position="180"/>
    </location>
</feature>
<evidence type="ECO:0000256" key="8">
    <source>
        <dbReference type="ARBA" id="ARBA00023143"/>
    </source>
</evidence>
<evidence type="ECO:0000256" key="3">
    <source>
        <dbReference type="ARBA" id="ARBA00021717"/>
    </source>
</evidence>
<dbReference type="InterPro" id="IPR002010">
    <property type="entry name" value="T3SS_IM_R"/>
</dbReference>
<proteinExistence type="inferred from homology"/>
<evidence type="ECO:0000256" key="10">
    <source>
        <dbReference type="RuleBase" id="RU362071"/>
    </source>
</evidence>
<dbReference type="PRINTS" id="PR00953">
    <property type="entry name" value="TYPE3IMRPROT"/>
</dbReference>
<comment type="similarity">
    <text evidence="2 10">Belongs to the FliR/MopE/SpaR family.</text>
</comment>
<feature type="transmembrane region" description="Helical" evidence="10">
    <location>
        <begin position="6"/>
        <end position="27"/>
    </location>
</feature>
<comment type="function">
    <text evidence="1 10">Role in flagellar biosynthesis.</text>
</comment>
<keyword evidence="8 10" id="KW-0975">Bacterial flagellum</keyword>
<comment type="caution">
    <text evidence="11">The sequence shown here is derived from an EMBL/GenBank/DDBJ whole genome shotgun (WGS) entry which is preliminary data.</text>
</comment>
<dbReference type="GO" id="GO:0005886">
    <property type="term" value="C:plasma membrane"/>
    <property type="evidence" value="ECO:0007669"/>
    <property type="project" value="UniProtKB-SubCell"/>
</dbReference>
<feature type="transmembrane region" description="Helical" evidence="10">
    <location>
        <begin position="39"/>
        <end position="57"/>
    </location>
</feature>
<keyword evidence="11" id="KW-0966">Cell projection</keyword>
<dbReference type="Proteomes" id="UP000697710">
    <property type="component" value="Unassembled WGS sequence"/>
</dbReference>
<accession>A0A956RR09</accession>
<keyword evidence="11" id="KW-0969">Cilium</keyword>
<evidence type="ECO:0000256" key="4">
    <source>
        <dbReference type="ARBA" id="ARBA00022475"/>
    </source>
</evidence>
<evidence type="ECO:0000313" key="11">
    <source>
        <dbReference type="EMBL" id="MCA9729072.1"/>
    </source>
</evidence>
<feature type="transmembrane region" description="Helical" evidence="10">
    <location>
        <begin position="127"/>
        <end position="150"/>
    </location>
</feature>
<dbReference type="InterPro" id="IPR006303">
    <property type="entry name" value="FliR"/>
</dbReference>
<name>A0A956RR09_UNCEI</name>
<reference evidence="11" key="2">
    <citation type="journal article" date="2021" name="Microbiome">
        <title>Successional dynamics and alternative stable states in a saline activated sludge microbial community over 9 years.</title>
        <authorList>
            <person name="Wang Y."/>
            <person name="Ye J."/>
            <person name="Ju F."/>
            <person name="Liu L."/>
            <person name="Boyd J.A."/>
            <person name="Deng Y."/>
            <person name="Parks D.H."/>
            <person name="Jiang X."/>
            <person name="Yin X."/>
            <person name="Woodcroft B.J."/>
            <person name="Tyson G.W."/>
            <person name="Hugenholtz P."/>
            <person name="Polz M.F."/>
            <person name="Zhang T."/>
        </authorList>
    </citation>
    <scope>NUCLEOTIDE SEQUENCE</scope>
    <source>
        <strain evidence="11">HKST-UBA01</strain>
    </source>
</reference>
<dbReference type="NCBIfam" id="TIGR01400">
    <property type="entry name" value="fliR"/>
    <property type="match status" value="1"/>
</dbReference>
<keyword evidence="5 10" id="KW-0812">Transmembrane</keyword>
<dbReference type="GO" id="GO:0044780">
    <property type="term" value="P:bacterial-type flagellum assembly"/>
    <property type="evidence" value="ECO:0007669"/>
    <property type="project" value="UniProtKB-UniRule"/>
</dbReference>
<evidence type="ECO:0000256" key="5">
    <source>
        <dbReference type="ARBA" id="ARBA00022692"/>
    </source>
</evidence>
<feature type="transmembrane region" description="Helical" evidence="10">
    <location>
        <begin position="186"/>
        <end position="204"/>
    </location>
</feature>
<dbReference type="GO" id="GO:0009425">
    <property type="term" value="C:bacterial-type flagellum basal body"/>
    <property type="evidence" value="ECO:0007669"/>
    <property type="project" value="UniProtKB-SubCell"/>
</dbReference>